<feature type="transmembrane region" description="Helical" evidence="1">
    <location>
        <begin position="247"/>
        <end position="270"/>
    </location>
</feature>
<evidence type="ECO:0000313" key="2">
    <source>
        <dbReference type="EMBL" id="HJA06897.1"/>
    </source>
</evidence>
<organism evidence="2 3">
    <name type="scientific">Candidatus Mediterraneibacter pullicola</name>
    <dbReference type="NCBI Taxonomy" id="2838682"/>
    <lineage>
        <taxon>Bacteria</taxon>
        <taxon>Bacillati</taxon>
        <taxon>Bacillota</taxon>
        <taxon>Clostridia</taxon>
        <taxon>Lachnospirales</taxon>
        <taxon>Lachnospiraceae</taxon>
        <taxon>Mediterraneibacter</taxon>
    </lineage>
</organism>
<sequence>MTIKMVFLVVIGAVILVAGTTGLKRQIRLKKAGVIGAGKVLRAKHIQKRDEENYLIQNYYELHVEYSKDGRRKAVDINSIDQYCPGDQIHLTEDADRKKKIKVSGEEREAVFSHWTLIICGILITSIPFVWNQLGEKYVSGILSALLLFSGANLIAAYFKAKFRKTEKIEAEIDDVLKWQPGTKKKWYSPAASYYPIIKYKIEGEERKMRSRYNSSTESFFKKGKKVLLYRDKGTGNLLERGARKSMLIGGGFMTVFSFAGIYSTVLLFIGG</sequence>
<dbReference type="AlphaFoldDB" id="A0A9D2HAH3"/>
<dbReference type="EMBL" id="DXAK01000037">
    <property type="protein sequence ID" value="HJA06897.1"/>
    <property type="molecule type" value="Genomic_DNA"/>
</dbReference>
<keyword evidence="1" id="KW-1133">Transmembrane helix</keyword>
<proteinExistence type="predicted"/>
<accession>A0A9D2HAH3</accession>
<reference evidence="2" key="1">
    <citation type="journal article" date="2021" name="PeerJ">
        <title>Extensive microbial diversity within the chicken gut microbiome revealed by metagenomics and culture.</title>
        <authorList>
            <person name="Gilroy R."/>
            <person name="Ravi A."/>
            <person name="Getino M."/>
            <person name="Pursley I."/>
            <person name="Horton D.L."/>
            <person name="Alikhan N.F."/>
            <person name="Baker D."/>
            <person name="Gharbi K."/>
            <person name="Hall N."/>
            <person name="Watson M."/>
            <person name="Adriaenssens E.M."/>
            <person name="Foster-Nyarko E."/>
            <person name="Jarju S."/>
            <person name="Secka A."/>
            <person name="Antonio M."/>
            <person name="Oren A."/>
            <person name="Chaudhuri R.R."/>
            <person name="La Ragione R."/>
            <person name="Hildebrand F."/>
            <person name="Pallen M.J."/>
        </authorList>
    </citation>
    <scope>NUCLEOTIDE SEQUENCE</scope>
    <source>
        <strain evidence="2">ChiSjej2B20-11307</strain>
    </source>
</reference>
<protein>
    <recommendedName>
        <fullName evidence="4">DUF3592 domain-containing protein</fullName>
    </recommendedName>
</protein>
<feature type="transmembrane region" description="Helical" evidence="1">
    <location>
        <begin position="137"/>
        <end position="159"/>
    </location>
</feature>
<evidence type="ECO:0000313" key="3">
    <source>
        <dbReference type="Proteomes" id="UP000824223"/>
    </source>
</evidence>
<reference evidence="2" key="2">
    <citation type="submission" date="2021-04" db="EMBL/GenBank/DDBJ databases">
        <authorList>
            <person name="Gilroy R."/>
        </authorList>
    </citation>
    <scope>NUCLEOTIDE SEQUENCE</scope>
    <source>
        <strain evidence="2">ChiSjej2B20-11307</strain>
    </source>
</reference>
<feature type="transmembrane region" description="Helical" evidence="1">
    <location>
        <begin position="110"/>
        <end position="131"/>
    </location>
</feature>
<keyword evidence="1" id="KW-0472">Membrane</keyword>
<gene>
    <name evidence="2" type="ORF">H9798_07145</name>
</gene>
<dbReference type="Proteomes" id="UP000824223">
    <property type="component" value="Unassembled WGS sequence"/>
</dbReference>
<evidence type="ECO:0008006" key="4">
    <source>
        <dbReference type="Google" id="ProtNLM"/>
    </source>
</evidence>
<evidence type="ECO:0000256" key="1">
    <source>
        <dbReference type="SAM" id="Phobius"/>
    </source>
</evidence>
<name>A0A9D2HAH3_9FIRM</name>
<feature type="transmembrane region" description="Helical" evidence="1">
    <location>
        <begin position="6"/>
        <end position="23"/>
    </location>
</feature>
<comment type="caution">
    <text evidence="2">The sequence shown here is derived from an EMBL/GenBank/DDBJ whole genome shotgun (WGS) entry which is preliminary data.</text>
</comment>
<keyword evidence="1" id="KW-0812">Transmembrane</keyword>